<evidence type="ECO:0000313" key="3">
    <source>
        <dbReference type="Proteomes" id="UP001139461"/>
    </source>
</evidence>
<organism evidence="2 3">
    <name type="scientific">Aequorivita vitellina</name>
    <dbReference type="NCBI Taxonomy" id="2874475"/>
    <lineage>
        <taxon>Bacteria</taxon>
        <taxon>Pseudomonadati</taxon>
        <taxon>Bacteroidota</taxon>
        <taxon>Flavobacteriia</taxon>
        <taxon>Flavobacteriales</taxon>
        <taxon>Flavobacteriaceae</taxon>
        <taxon>Aequorivita</taxon>
    </lineage>
</organism>
<dbReference type="GO" id="GO:0016747">
    <property type="term" value="F:acyltransferase activity, transferring groups other than amino-acyl groups"/>
    <property type="evidence" value="ECO:0007669"/>
    <property type="project" value="InterPro"/>
</dbReference>
<reference evidence="2" key="1">
    <citation type="submission" date="2021-09" db="EMBL/GenBank/DDBJ databases">
        <title>Genome of Aequorivita sp. strain F47161.</title>
        <authorList>
            <person name="Wang Y."/>
        </authorList>
    </citation>
    <scope>NUCLEOTIDE SEQUENCE</scope>
    <source>
        <strain evidence="2">F47161</strain>
    </source>
</reference>
<proteinExistence type="predicted"/>
<dbReference type="PANTHER" id="PTHR43610">
    <property type="entry name" value="BLL6696 PROTEIN"/>
    <property type="match status" value="1"/>
</dbReference>
<evidence type="ECO:0000259" key="1">
    <source>
        <dbReference type="Pfam" id="PF13302"/>
    </source>
</evidence>
<gene>
    <name evidence="2" type="ORF">K8089_12475</name>
</gene>
<name>A0A9X1U3S4_9FLAO</name>
<accession>A0A9X1U3S4</accession>
<protein>
    <submittedName>
        <fullName evidence="2">GNAT family N-acetyltransferase</fullName>
    </submittedName>
</protein>
<dbReference type="Pfam" id="PF13302">
    <property type="entry name" value="Acetyltransf_3"/>
    <property type="match status" value="1"/>
</dbReference>
<sequence>MKTFNFLQEYILENERVQLRPLHDSDLEAILYFADNEPEIWTFSQQSANGLKNLKTYLSTALNGRKAKTAYPFIVFDKRTQQIAGSTRFYDFQKTHNTVQLGYTWYGKNFQGTGINKECKMLMLQFAFEELNLDRVEFRADAKNTRSIAAMKSIGCTVEGILRNNCAAPNGRRDSIVLSILKDEWFGGVKEKLKAKIEKERITYSQ</sequence>
<dbReference type="SUPFAM" id="SSF55729">
    <property type="entry name" value="Acyl-CoA N-acyltransferases (Nat)"/>
    <property type="match status" value="1"/>
</dbReference>
<dbReference type="RefSeq" id="WP_237603621.1">
    <property type="nucleotide sequence ID" value="NZ_JAIRBA010000026.1"/>
</dbReference>
<dbReference type="PANTHER" id="PTHR43610:SF1">
    <property type="entry name" value="N-ACETYLTRANSFERASE DOMAIN-CONTAINING PROTEIN"/>
    <property type="match status" value="1"/>
</dbReference>
<comment type="caution">
    <text evidence="2">The sequence shown here is derived from an EMBL/GenBank/DDBJ whole genome shotgun (WGS) entry which is preliminary data.</text>
</comment>
<evidence type="ECO:0000313" key="2">
    <source>
        <dbReference type="EMBL" id="MCG2419838.1"/>
    </source>
</evidence>
<dbReference type="InterPro" id="IPR016181">
    <property type="entry name" value="Acyl_CoA_acyltransferase"/>
</dbReference>
<keyword evidence="3" id="KW-1185">Reference proteome</keyword>
<dbReference type="AlphaFoldDB" id="A0A9X1U3S4"/>
<dbReference type="InterPro" id="IPR000182">
    <property type="entry name" value="GNAT_dom"/>
</dbReference>
<feature type="domain" description="N-acetyltransferase" evidence="1">
    <location>
        <begin position="16"/>
        <end position="157"/>
    </location>
</feature>
<dbReference type="Proteomes" id="UP001139461">
    <property type="component" value="Unassembled WGS sequence"/>
</dbReference>
<dbReference type="Gene3D" id="3.40.630.30">
    <property type="match status" value="1"/>
</dbReference>
<dbReference type="EMBL" id="JAIRBA010000026">
    <property type="protein sequence ID" value="MCG2419838.1"/>
    <property type="molecule type" value="Genomic_DNA"/>
</dbReference>